<evidence type="ECO:0000313" key="2">
    <source>
        <dbReference type="Proteomes" id="UP000014003"/>
    </source>
</evidence>
<accession>R8D3D5</accession>
<comment type="caution">
    <text evidence="1">The sequence shown here is derived from an EMBL/GenBank/DDBJ whole genome shotgun (WGS) entry which is preliminary data.</text>
</comment>
<proteinExistence type="predicted"/>
<protein>
    <submittedName>
        <fullName evidence="1">Uncharacterized protein</fullName>
    </submittedName>
</protein>
<sequence length="53" mass="6368">MKPQRPLDFWGFTIYLASYYLWKVKLPVQNLGGTEVCWELIKVSLYFIVHDLF</sequence>
<gene>
    <name evidence="1" type="ORF">IGA_02412</name>
</gene>
<dbReference type="EMBL" id="AHDZ01000022">
    <property type="protein sequence ID" value="EOO18393.1"/>
    <property type="molecule type" value="Genomic_DNA"/>
</dbReference>
<dbReference type="HOGENOM" id="CLU_3058216_0_0_9"/>
<evidence type="ECO:0000313" key="1">
    <source>
        <dbReference type="EMBL" id="EOO18393.1"/>
    </source>
</evidence>
<dbReference type="AlphaFoldDB" id="R8D3D5"/>
<organism evidence="1 2">
    <name type="scientific">Bacillus cereus HuA3-9</name>
    <dbReference type="NCBI Taxonomy" id="1053205"/>
    <lineage>
        <taxon>Bacteria</taxon>
        <taxon>Bacillati</taxon>
        <taxon>Bacillota</taxon>
        <taxon>Bacilli</taxon>
        <taxon>Bacillales</taxon>
        <taxon>Bacillaceae</taxon>
        <taxon>Bacillus</taxon>
        <taxon>Bacillus cereus group</taxon>
    </lineage>
</organism>
<name>R8D3D5_BACCE</name>
<reference evidence="1 2" key="1">
    <citation type="submission" date="2012-12" db="EMBL/GenBank/DDBJ databases">
        <title>The Genome Sequence of Bacillus cereus HuA3-9.</title>
        <authorList>
            <consortium name="The Broad Institute Genome Sequencing Platform"/>
            <consortium name="The Broad Institute Genome Sequencing Center for Infectious Disease"/>
            <person name="Feldgarden M."/>
            <person name="Van der Auwera G.A."/>
            <person name="Mahillon J."/>
            <person name="Duprez V."/>
            <person name="Timmery S."/>
            <person name="Mattelet C."/>
            <person name="Dierick K."/>
            <person name="Sun M."/>
            <person name="Yu Z."/>
            <person name="Zhu L."/>
            <person name="Hu X."/>
            <person name="Shank E.B."/>
            <person name="Swiecicka I."/>
            <person name="Hansen B.M."/>
            <person name="Andrup L."/>
            <person name="Walker B."/>
            <person name="Young S.K."/>
            <person name="Zeng Q."/>
            <person name="Gargeya S."/>
            <person name="Fitzgerald M."/>
            <person name="Haas B."/>
            <person name="Abouelleil A."/>
            <person name="Alvarado L."/>
            <person name="Arachchi H.M."/>
            <person name="Berlin A.M."/>
            <person name="Chapman S.B."/>
            <person name="Dewar J."/>
            <person name="Goldberg J."/>
            <person name="Griggs A."/>
            <person name="Gujja S."/>
            <person name="Hansen M."/>
            <person name="Howarth C."/>
            <person name="Imamovic A."/>
            <person name="Larimer J."/>
            <person name="McCowan C."/>
            <person name="Murphy C."/>
            <person name="Neiman D."/>
            <person name="Pearson M."/>
            <person name="Priest M."/>
            <person name="Roberts A."/>
            <person name="Saif S."/>
            <person name="Shea T."/>
            <person name="Sisk P."/>
            <person name="Sykes S."/>
            <person name="Wortman J."/>
            <person name="Nusbaum C."/>
            <person name="Birren B."/>
        </authorList>
    </citation>
    <scope>NUCLEOTIDE SEQUENCE [LARGE SCALE GENOMIC DNA]</scope>
    <source>
        <strain evidence="1 2">HuA3-9</strain>
    </source>
</reference>
<dbReference type="Proteomes" id="UP000014003">
    <property type="component" value="Unassembled WGS sequence"/>
</dbReference>